<evidence type="ECO:0000256" key="4">
    <source>
        <dbReference type="ARBA" id="ARBA00022989"/>
    </source>
</evidence>
<evidence type="ECO:0000256" key="9">
    <source>
        <dbReference type="SAM" id="SignalP"/>
    </source>
</evidence>
<evidence type="ECO:0000256" key="2">
    <source>
        <dbReference type="ARBA" id="ARBA00022475"/>
    </source>
</evidence>
<evidence type="ECO:0000256" key="5">
    <source>
        <dbReference type="ARBA" id="ARBA00023136"/>
    </source>
</evidence>
<evidence type="ECO:0000256" key="1">
    <source>
        <dbReference type="ARBA" id="ARBA00004651"/>
    </source>
</evidence>
<keyword evidence="3 8" id="KW-0812">Transmembrane</keyword>
<feature type="signal peptide" evidence="9">
    <location>
        <begin position="1"/>
        <end position="21"/>
    </location>
</feature>
<feature type="transmembrane region" description="Helical" evidence="8">
    <location>
        <begin position="350"/>
        <end position="370"/>
    </location>
</feature>
<dbReference type="OrthoDB" id="10313116at2759"/>
<proteinExistence type="predicted"/>
<gene>
    <name evidence="10" type="ORF">HICCMSTLAB_LOCUS709</name>
</gene>
<keyword evidence="7" id="KW-0325">Glycoprotein</keyword>
<reference evidence="10" key="1">
    <citation type="submission" date="2021-04" db="EMBL/GenBank/DDBJ databases">
        <authorList>
            <person name="Chebbi M.A.C M."/>
        </authorList>
    </citation>
    <scope>NUCLEOTIDE SEQUENCE</scope>
</reference>
<dbReference type="InterPro" id="IPR052192">
    <property type="entry name" value="Insect_Ionotropic_Sensory_Rcpt"/>
</dbReference>
<keyword evidence="2" id="KW-1003">Cell membrane</keyword>
<name>A0A8J2H5G4_COTCN</name>
<protein>
    <submittedName>
        <fullName evidence="10">Uncharacterized protein</fullName>
    </submittedName>
</protein>
<evidence type="ECO:0000256" key="8">
    <source>
        <dbReference type="SAM" id="Phobius"/>
    </source>
</evidence>
<comment type="subcellular location">
    <subcellularLocation>
        <location evidence="1">Cell membrane</location>
        <topology evidence="1">Multi-pass membrane protein</topology>
    </subcellularLocation>
</comment>
<feature type="chain" id="PRO_5035245988" evidence="9">
    <location>
        <begin position="22"/>
        <end position="637"/>
    </location>
</feature>
<dbReference type="GO" id="GO:0005886">
    <property type="term" value="C:plasma membrane"/>
    <property type="evidence" value="ECO:0007669"/>
    <property type="project" value="UniProtKB-SubCell"/>
</dbReference>
<evidence type="ECO:0000313" key="10">
    <source>
        <dbReference type="EMBL" id="CAG5073937.1"/>
    </source>
</evidence>
<keyword evidence="6" id="KW-0675">Receptor</keyword>
<dbReference type="EMBL" id="CAJNRD030001114">
    <property type="protein sequence ID" value="CAG5073937.1"/>
    <property type="molecule type" value="Genomic_DNA"/>
</dbReference>
<feature type="transmembrane region" description="Helical" evidence="8">
    <location>
        <begin position="398"/>
        <end position="415"/>
    </location>
</feature>
<feature type="transmembrane region" description="Helical" evidence="8">
    <location>
        <begin position="580"/>
        <end position="604"/>
    </location>
</feature>
<keyword evidence="5 8" id="KW-0472">Membrane</keyword>
<keyword evidence="4 8" id="KW-1133">Transmembrane helix</keyword>
<keyword evidence="9" id="KW-0732">Signal</keyword>
<sequence>MQLIKVILCCFCVFTGHFSNGNSIHSSKIKSHLINHTMELIDRVFSNNSYPLIISSDLVDDQVASGSIDNGRPLIVIHGDQRRNQIEGYLPSYPTYILRFESLEKLIQLIFEFMGSTIWNIKSPMFILDISEGTHDKNAFMVLSFLGRLDILISYYMCYDDKKDSTMVYTLNPYTQYAPPPWNQVKFANANSSSKTKFTLYRLHYPKDLKNNYKNIHFDKTQYLGGHEIKLMAPIIQINEPEQYKQRHIIELMKSIDKIKDVVLTSLPDYMKVTVSFHISEISNDSKIIGYGYDEKLLNRRYDAKNVMNQLADTNPRLTDFVTQYDENQYSILTKKTDYLTALTEVQINLQFILITLLVLFLIAVIIIMSNNFNVGRGIMDIVSMSLNMGIISPMGRLSMKIIYFFGFLFIFVVMPEFQGQISAILSQPARRNVETLKDLLDNKYHVFYSPLLERDMINEKLWVTEADQKYLHQLNSLDLKKCAKEAQQIDLTIKQLSNVLELQNLYVSKEITFKKYFVFRTKKNWALKDKIDEVRSIPVETGLIYHHGEEIIKNLWKKIEKMEKIKEAENYERIDFENLVFYVIVFAATLLWSLVIFGIELLVSHIHLKYQRQEKERRQFIERLRAQPRIILPQVE</sequence>
<accession>A0A8J2H5G4</accession>
<dbReference type="AlphaFoldDB" id="A0A8J2H5G4"/>
<evidence type="ECO:0000313" key="11">
    <source>
        <dbReference type="Proteomes" id="UP000786811"/>
    </source>
</evidence>
<evidence type="ECO:0000256" key="3">
    <source>
        <dbReference type="ARBA" id="ARBA00022692"/>
    </source>
</evidence>
<keyword evidence="11" id="KW-1185">Reference proteome</keyword>
<evidence type="ECO:0000256" key="6">
    <source>
        <dbReference type="ARBA" id="ARBA00023170"/>
    </source>
</evidence>
<evidence type="ECO:0000256" key="7">
    <source>
        <dbReference type="ARBA" id="ARBA00023180"/>
    </source>
</evidence>
<comment type="caution">
    <text evidence="10">The sequence shown here is derived from an EMBL/GenBank/DDBJ whole genome shotgun (WGS) entry which is preliminary data.</text>
</comment>
<dbReference type="Proteomes" id="UP000786811">
    <property type="component" value="Unassembled WGS sequence"/>
</dbReference>
<dbReference type="PANTHER" id="PTHR42643">
    <property type="entry name" value="IONOTROPIC RECEPTOR 20A-RELATED"/>
    <property type="match status" value="1"/>
</dbReference>
<dbReference type="PANTHER" id="PTHR42643:SF24">
    <property type="entry name" value="IONOTROPIC RECEPTOR 60A"/>
    <property type="match status" value="1"/>
</dbReference>
<organism evidence="10 11">
    <name type="scientific">Cotesia congregata</name>
    <name type="common">Parasitoid wasp</name>
    <name type="synonym">Apanteles congregatus</name>
    <dbReference type="NCBI Taxonomy" id="51543"/>
    <lineage>
        <taxon>Eukaryota</taxon>
        <taxon>Metazoa</taxon>
        <taxon>Ecdysozoa</taxon>
        <taxon>Arthropoda</taxon>
        <taxon>Hexapoda</taxon>
        <taxon>Insecta</taxon>
        <taxon>Pterygota</taxon>
        <taxon>Neoptera</taxon>
        <taxon>Endopterygota</taxon>
        <taxon>Hymenoptera</taxon>
        <taxon>Apocrita</taxon>
        <taxon>Ichneumonoidea</taxon>
        <taxon>Braconidae</taxon>
        <taxon>Microgastrinae</taxon>
        <taxon>Cotesia</taxon>
    </lineage>
</organism>